<dbReference type="EMBL" id="JANAVB010008397">
    <property type="protein sequence ID" value="KAJ6841823.1"/>
    <property type="molecule type" value="Genomic_DNA"/>
</dbReference>
<dbReference type="GO" id="GO:0051983">
    <property type="term" value="P:regulation of chromosome segregation"/>
    <property type="evidence" value="ECO:0007669"/>
    <property type="project" value="InterPro"/>
</dbReference>
<organism evidence="2 3">
    <name type="scientific">Iris pallida</name>
    <name type="common">Sweet iris</name>
    <dbReference type="NCBI Taxonomy" id="29817"/>
    <lineage>
        <taxon>Eukaryota</taxon>
        <taxon>Viridiplantae</taxon>
        <taxon>Streptophyta</taxon>
        <taxon>Embryophyta</taxon>
        <taxon>Tracheophyta</taxon>
        <taxon>Spermatophyta</taxon>
        <taxon>Magnoliopsida</taxon>
        <taxon>Liliopsida</taxon>
        <taxon>Asparagales</taxon>
        <taxon>Iridaceae</taxon>
        <taxon>Iridoideae</taxon>
        <taxon>Irideae</taxon>
        <taxon>Iris</taxon>
    </lineage>
</organism>
<reference evidence="2" key="1">
    <citation type="journal article" date="2023" name="GigaByte">
        <title>Genome assembly of the bearded iris, Iris pallida Lam.</title>
        <authorList>
            <person name="Bruccoleri R.E."/>
            <person name="Oakeley E.J."/>
            <person name="Faust A.M.E."/>
            <person name="Altorfer M."/>
            <person name="Dessus-Babus S."/>
            <person name="Burckhardt D."/>
            <person name="Oertli M."/>
            <person name="Naumann U."/>
            <person name="Petersen F."/>
            <person name="Wong J."/>
        </authorList>
    </citation>
    <scope>NUCLEOTIDE SEQUENCE</scope>
    <source>
        <strain evidence="2">GSM-AAB239-AS_SAM_17_03QT</strain>
    </source>
</reference>
<dbReference type="Proteomes" id="UP001140949">
    <property type="component" value="Unassembled WGS sequence"/>
</dbReference>
<feature type="coiled-coil region" evidence="1">
    <location>
        <begin position="51"/>
        <end position="105"/>
    </location>
</feature>
<reference evidence="2" key="2">
    <citation type="submission" date="2023-04" db="EMBL/GenBank/DDBJ databases">
        <authorList>
            <person name="Bruccoleri R.E."/>
            <person name="Oakeley E.J."/>
            <person name="Faust A.-M."/>
            <person name="Dessus-Babus S."/>
            <person name="Altorfer M."/>
            <person name="Burckhardt D."/>
            <person name="Oertli M."/>
            <person name="Naumann U."/>
            <person name="Petersen F."/>
            <person name="Wong J."/>
        </authorList>
    </citation>
    <scope>NUCLEOTIDE SEQUENCE</scope>
    <source>
        <strain evidence="2">GSM-AAB239-AS_SAM_17_03QT</strain>
        <tissue evidence="2">Leaf</tissue>
    </source>
</reference>
<gene>
    <name evidence="2" type="ORF">M6B38_305030</name>
</gene>
<keyword evidence="3" id="KW-1185">Reference proteome</keyword>
<proteinExistence type="predicted"/>
<dbReference type="InterPro" id="IPR044951">
    <property type="entry name" value="SPC24-like"/>
</dbReference>
<evidence type="ECO:0000256" key="1">
    <source>
        <dbReference type="SAM" id="Coils"/>
    </source>
</evidence>
<evidence type="ECO:0000313" key="3">
    <source>
        <dbReference type="Proteomes" id="UP001140949"/>
    </source>
</evidence>
<dbReference type="AlphaFoldDB" id="A0AAX6HM37"/>
<dbReference type="PANTHER" id="PTHR35730">
    <property type="entry name" value="KINETOCHORE PROTEIN SPC24 HOMOLOG-RELATED"/>
    <property type="match status" value="1"/>
</dbReference>
<dbReference type="PANTHER" id="PTHR35730:SF2">
    <property type="entry name" value="KINETOCHORE PROTEIN SPC24 HOMOLOG-RELATED"/>
    <property type="match status" value="1"/>
</dbReference>
<accession>A0AAX6HM37</accession>
<keyword evidence="1" id="KW-0175">Coiled coil</keyword>
<protein>
    <submittedName>
        <fullName evidence="2">Uncharacterized protein</fullName>
    </submittedName>
</protein>
<evidence type="ECO:0000313" key="2">
    <source>
        <dbReference type="EMBL" id="KAJ6841823.1"/>
    </source>
</evidence>
<name>A0AAX6HM37_IRIPA</name>
<sequence length="107" mass="12095">MGEVGARADVEKFLSLGDDLIGILRNNKDVDVLTQAVEGARTLHSAHRADVNEVETALEEYQKMINTCKEKIDKARSDTVADSEIEKLQNELEEKLQKKSLLREELR</sequence>
<comment type="caution">
    <text evidence="2">The sequence shown here is derived from an EMBL/GenBank/DDBJ whole genome shotgun (WGS) entry which is preliminary data.</text>
</comment>